<dbReference type="InterPro" id="IPR008979">
    <property type="entry name" value="Galactose-bd-like_sf"/>
</dbReference>
<feature type="domain" description="F5/8 type C" evidence="4">
    <location>
        <begin position="713"/>
        <end position="852"/>
    </location>
</feature>
<dbReference type="SUPFAM" id="SSF49265">
    <property type="entry name" value="Fibronectin type III"/>
    <property type="match status" value="1"/>
</dbReference>
<reference evidence="6 7" key="1">
    <citation type="journal article" date="2019" name="Int. J. Syst. Evol. Microbiol.">
        <title>The Global Catalogue of Microorganisms (GCM) 10K type strain sequencing project: providing services to taxonomists for standard genome sequencing and annotation.</title>
        <authorList>
            <consortium name="The Broad Institute Genomics Platform"/>
            <consortium name="The Broad Institute Genome Sequencing Center for Infectious Disease"/>
            <person name="Wu L."/>
            <person name="Ma J."/>
        </authorList>
    </citation>
    <scope>NUCLEOTIDE SEQUENCE [LARGE SCALE GENOMIC DNA]</scope>
    <source>
        <strain evidence="6 7">JCM 10977</strain>
    </source>
</reference>
<dbReference type="PANTHER" id="PTHR36453:SF1">
    <property type="entry name" value="RIGHT HANDED BETA HELIX DOMAIN-CONTAINING PROTEIN"/>
    <property type="match status" value="1"/>
</dbReference>
<dbReference type="InterPro" id="IPR006626">
    <property type="entry name" value="PbH1"/>
</dbReference>
<dbReference type="Gene3D" id="2.60.120.260">
    <property type="entry name" value="Galactose-binding domain-like"/>
    <property type="match status" value="2"/>
</dbReference>
<evidence type="ECO:0000256" key="1">
    <source>
        <dbReference type="ARBA" id="ARBA00023295"/>
    </source>
</evidence>
<dbReference type="InterPro" id="IPR003961">
    <property type="entry name" value="FN3_dom"/>
</dbReference>
<dbReference type="SMART" id="SM00231">
    <property type="entry name" value="FA58C"/>
    <property type="match status" value="2"/>
</dbReference>
<dbReference type="InterPro" id="IPR012334">
    <property type="entry name" value="Pectin_lyas_fold"/>
</dbReference>
<comment type="caution">
    <text evidence="6">The sequence shown here is derived from an EMBL/GenBank/DDBJ whole genome shotgun (WGS) entry which is preliminary data.</text>
</comment>
<dbReference type="Pfam" id="PF00754">
    <property type="entry name" value="F5_F8_type_C"/>
    <property type="match status" value="2"/>
</dbReference>
<dbReference type="SMART" id="SM00060">
    <property type="entry name" value="FN3"/>
    <property type="match status" value="2"/>
</dbReference>
<dbReference type="InterPro" id="IPR039448">
    <property type="entry name" value="Beta_helix"/>
</dbReference>
<dbReference type="EMBL" id="BAAAHK010000024">
    <property type="protein sequence ID" value="GAA0962949.1"/>
    <property type="molecule type" value="Genomic_DNA"/>
</dbReference>
<sequence>MPNVPRRLLAAFAGLLVPTALLAAPAEATGPTTLYVSPAAGAKGGSGSLSRPLGSLEQARDQVRKLTKHQRGDIHVVLLPGDYRRTDTFQLTSQDSGRNGHKVIYQALPGTSVTIDGGRLVTGWTLSDPAKNIYKAHVGSIDFRQFYVNGERQQRARGPENPPGWSKTATGYTDSTRSLANFKNQGDIEVDSRWGWMHYRCPVQSAVGTTVTMQQPCYYNANLHEGQEIQNPTWIENAYELLDSPGEWYLDKSSGDVYYLPKPGQSPTTATVVVPQVQNLVDVTGSITDPVQNIQFDGITFSYSTWLAPGSDDGMVEGQAGFRINGTGWKDFDASRLYWEKTPGAVNVGYSRNISFTGNTFTHLGAVGLNLNTGSQGTTIKGNIVRDVAATGIQVGGTDIIDHHPSDARAITKDTLVSNNLITRAAADYSGSLAILAGYTEHTVIEHNKIYDLPYSGISVGWGWGNTDVGGDTNYPGNFGIPIYDTPTTSKNNVIRDNAISDIMKHQADGGAIYTLGMQPNSVVEGNYIKNTPGPAYGAIYHDEGSRDFTTTGNALCNVDALWLFLNHGIDIDAQHNFTTQPRSATQANTIDSTIANNPVVPGCEQLPASIVDNAGLEPAYRYLDPQPAPTDRVAPAKPGKPVVQPSFPTIADLTWPASTDAVGVTGYSIYVNGKLTSASKNPSVRITGLVSGQSYTFAVSARDAVGNESGQSETVTATMPAGADLALDKPVTVSSYSEPNVPSLAVDGKLSTRWAQGLGLPDPSWLQVDLGAQYDLTGVITTFELTSGYRYKLEVSPDGQDWTMFEDHTGTATTQPDNYAAAQVRGRYLRLTVVGSNFNGGSIYEIEAYGKPAVITGDNQPPAALPKPTANVLLPTTIDLSWPTGTDNVGVTSYVVYQDGQRIATTPLNQLRIDGLAAGSTHSYTVVARDVNLNAAPPSPATTVTTPAEAGLAVGKPVTVSSYSEPNVAALAVDGDLNTRWAQGLGLPDPSWIQVDLGAPTAVKSIVTNFELPSGYKYKLEYSLDATNWSIFDDHTAVATSVRRNPSIRTAAVQARYVRLTVTGSNFNGGSIYELQIYGGF</sequence>
<dbReference type="Proteomes" id="UP001500542">
    <property type="component" value="Unassembled WGS sequence"/>
</dbReference>
<name>A0ABN1RSQ7_9ACTN</name>
<keyword evidence="3" id="KW-0732">Signal</keyword>
<evidence type="ECO:0000259" key="5">
    <source>
        <dbReference type="PROSITE" id="PS50853"/>
    </source>
</evidence>
<organism evidence="6 7">
    <name type="scientific">Kribbella koreensis</name>
    <dbReference type="NCBI Taxonomy" id="57909"/>
    <lineage>
        <taxon>Bacteria</taxon>
        <taxon>Bacillati</taxon>
        <taxon>Actinomycetota</taxon>
        <taxon>Actinomycetes</taxon>
        <taxon>Propionibacteriales</taxon>
        <taxon>Kribbellaceae</taxon>
        <taxon>Kribbella</taxon>
    </lineage>
</organism>
<dbReference type="InterPro" id="IPR036116">
    <property type="entry name" value="FN3_sf"/>
</dbReference>
<feature type="domain" description="Fibronectin type-III" evidence="5">
    <location>
        <begin position="638"/>
        <end position="723"/>
    </location>
</feature>
<evidence type="ECO:0000313" key="6">
    <source>
        <dbReference type="EMBL" id="GAA0962949.1"/>
    </source>
</evidence>
<protein>
    <recommendedName>
        <fullName evidence="8">Parallel beta helix pectate lyase-like protein</fullName>
    </recommendedName>
</protein>
<dbReference type="PROSITE" id="PS50022">
    <property type="entry name" value="FA58C_3"/>
    <property type="match status" value="2"/>
</dbReference>
<evidence type="ECO:0000256" key="3">
    <source>
        <dbReference type="SAM" id="SignalP"/>
    </source>
</evidence>
<accession>A0ABN1RSQ7</accession>
<dbReference type="Gene3D" id="2.60.40.10">
    <property type="entry name" value="Immunoglobulins"/>
    <property type="match status" value="2"/>
</dbReference>
<proteinExistence type="predicted"/>
<evidence type="ECO:0000259" key="4">
    <source>
        <dbReference type="PROSITE" id="PS50022"/>
    </source>
</evidence>
<dbReference type="InterPro" id="IPR000421">
    <property type="entry name" value="FA58C"/>
</dbReference>
<dbReference type="SUPFAM" id="SSF51126">
    <property type="entry name" value="Pectin lyase-like"/>
    <property type="match status" value="1"/>
</dbReference>
<evidence type="ECO:0008006" key="8">
    <source>
        <dbReference type="Google" id="ProtNLM"/>
    </source>
</evidence>
<keyword evidence="2" id="KW-0624">Polysaccharide degradation</keyword>
<dbReference type="SUPFAM" id="SSF49785">
    <property type="entry name" value="Galactose-binding domain-like"/>
    <property type="match status" value="2"/>
</dbReference>
<dbReference type="CDD" id="cd00063">
    <property type="entry name" value="FN3"/>
    <property type="match status" value="2"/>
</dbReference>
<keyword evidence="1" id="KW-0326">Glycosidase</keyword>
<feature type="signal peptide" evidence="3">
    <location>
        <begin position="1"/>
        <end position="23"/>
    </location>
</feature>
<evidence type="ECO:0000313" key="7">
    <source>
        <dbReference type="Proteomes" id="UP001500542"/>
    </source>
</evidence>
<dbReference type="InterPro" id="IPR013783">
    <property type="entry name" value="Ig-like_fold"/>
</dbReference>
<dbReference type="PROSITE" id="PS50853">
    <property type="entry name" value="FN3"/>
    <property type="match status" value="2"/>
</dbReference>
<keyword evidence="1" id="KW-0378">Hydrolase</keyword>
<gene>
    <name evidence="6" type="ORF">GCM10009554_81670</name>
</gene>
<dbReference type="Gene3D" id="2.160.20.10">
    <property type="entry name" value="Single-stranded right-handed beta-helix, Pectin lyase-like"/>
    <property type="match status" value="2"/>
</dbReference>
<keyword evidence="2" id="KW-0119">Carbohydrate metabolism</keyword>
<dbReference type="InterPro" id="IPR011050">
    <property type="entry name" value="Pectin_lyase_fold/virulence"/>
</dbReference>
<dbReference type="RefSeq" id="WP_343983821.1">
    <property type="nucleotide sequence ID" value="NZ_BAAAHK010000024.1"/>
</dbReference>
<feature type="domain" description="F5/8 type C" evidence="4">
    <location>
        <begin position="946"/>
        <end position="1081"/>
    </location>
</feature>
<dbReference type="PANTHER" id="PTHR36453">
    <property type="entry name" value="SECRETED PROTEIN-RELATED"/>
    <property type="match status" value="1"/>
</dbReference>
<feature type="domain" description="Fibronectin type-III" evidence="5">
    <location>
        <begin position="862"/>
        <end position="950"/>
    </location>
</feature>
<evidence type="ECO:0000256" key="2">
    <source>
        <dbReference type="ARBA" id="ARBA00023326"/>
    </source>
</evidence>
<dbReference type="SMART" id="SM00710">
    <property type="entry name" value="PbH1"/>
    <property type="match status" value="6"/>
</dbReference>
<dbReference type="Pfam" id="PF13229">
    <property type="entry name" value="Beta_helix"/>
    <property type="match status" value="1"/>
</dbReference>
<keyword evidence="7" id="KW-1185">Reference proteome</keyword>
<feature type="chain" id="PRO_5046887863" description="Parallel beta helix pectate lyase-like protein" evidence="3">
    <location>
        <begin position="24"/>
        <end position="1082"/>
    </location>
</feature>